<dbReference type="InterPro" id="IPR051915">
    <property type="entry name" value="Cellulose_Degrad_GH3"/>
</dbReference>
<dbReference type="eggNOG" id="COG1472">
    <property type="taxonomic scope" value="Bacteria"/>
</dbReference>
<dbReference type="Proteomes" id="UP000019402">
    <property type="component" value="Unassembled WGS sequence"/>
</dbReference>
<evidence type="ECO:0000313" key="7">
    <source>
        <dbReference type="EMBL" id="GAF02781.1"/>
    </source>
</evidence>
<comment type="catalytic activity">
    <reaction evidence="1">
        <text>Hydrolysis of terminal, non-reducing beta-D-glucosyl residues with release of beta-D-glucose.</text>
        <dbReference type="EC" id="3.2.1.21"/>
    </reaction>
</comment>
<dbReference type="EMBL" id="BAMD01000013">
    <property type="protein sequence ID" value="GAF02781.1"/>
    <property type="molecule type" value="Genomic_DNA"/>
</dbReference>
<comment type="caution">
    <text evidence="7">The sequence shown here is derived from an EMBL/GenBank/DDBJ whole genome shotgun (WGS) entry which is preliminary data.</text>
</comment>
<dbReference type="GO" id="GO:0008422">
    <property type="term" value="F:beta-glucosidase activity"/>
    <property type="evidence" value="ECO:0007669"/>
    <property type="project" value="UniProtKB-EC"/>
</dbReference>
<comment type="similarity">
    <text evidence="2">Belongs to the glycosyl hydrolase 3 family.</text>
</comment>
<organism evidence="7 8">
    <name type="scientific">Saccharicrinis fermentans DSM 9555 = JCM 21142</name>
    <dbReference type="NCBI Taxonomy" id="869213"/>
    <lineage>
        <taxon>Bacteria</taxon>
        <taxon>Pseudomonadati</taxon>
        <taxon>Bacteroidota</taxon>
        <taxon>Bacteroidia</taxon>
        <taxon>Marinilabiliales</taxon>
        <taxon>Marinilabiliaceae</taxon>
        <taxon>Saccharicrinis</taxon>
    </lineage>
</organism>
<dbReference type="GO" id="GO:0009251">
    <property type="term" value="P:glucan catabolic process"/>
    <property type="evidence" value="ECO:0007669"/>
    <property type="project" value="TreeGrafter"/>
</dbReference>
<evidence type="ECO:0000313" key="8">
    <source>
        <dbReference type="Proteomes" id="UP000019402"/>
    </source>
</evidence>
<evidence type="ECO:0000256" key="1">
    <source>
        <dbReference type="ARBA" id="ARBA00000448"/>
    </source>
</evidence>
<dbReference type="SUPFAM" id="SSF51445">
    <property type="entry name" value="(Trans)glycosidases"/>
    <property type="match status" value="1"/>
</dbReference>
<dbReference type="InterPro" id="IPR036962">
    <property type="entry name" value="Glyco_hydro_3_N_sf"/>
</dbReference>
<evidence type="ECO:0000256" key="5">
    <source>
        <dbReference type="ARBA" id="ARBA00022801"/>
    </source>
</evidence>
<dbReference type="InterPro" id="IPR001764">
    <property type="entry name" value="Glyco_hydro_3_N"/>
</dbReference>
<dbReference type="PRINTS" id="PR00133">
    <property type="entry name" value="GLHYDRLASE3"/>
</dbReference>
<name>W7YE89_9BACT</name>
<proteinExistence type="inferred from homology"/>
<dbReference type="InterPro" id="IPR017853">
    <property type="entry name" value="GH"/>
</dbReference>
<gene>
    <name evidence="7" type="ORF">JCM21142_41423</name>
</gene>
<dbReference type="RefSeq" id="WP_027470553.1">
    <property type="nucleotide sequence ID" value="NZ_BAMD01000013.1"/>
</dbReference>
<keyword evidence="5" id="KW-0378">Hydrolase</keyword>
<evidence type="ECO:0000256" key="2">
    <source>
        <dbReference type="ARBA" id="ARBA00005336"/>
    </source>
</evidence>
<protein>
    <recommendedName>
        <fullName evidence="3">beta-glucosidase</fullName>
        <ecNumber evidence="3">3.2.1.21</ecNumber>
    </recommendedName>
</protein>
<reference evidence="7 8" key="1">
    <citation type="journal article" date="2014" name="Genome Announc.">
        <title>Draft Genome Sequence of Cytophaga fermentans JCM 21142T, a Facultative Anaerobe Isolated from Marine Mud.</title>
        <authorList>
            <person name="Starns D."/>
            <person name="Oshima K."/>
            <person name="Suda W."/>
            <person name="Iino T."/>
            <person name="Yuki M."/>
            <person name="Inoue J."/>
            <person name="Kitamura K."/>
            <person name="Iida T."/>
            <person name="Darby A."/>
            <person name="Hattori M."/>
            <person name="Ohkuma M."/>
        </authorList>
    </citation>
    <scope>NUCLEOTIDE SEQUENCE [LARGE SCALE GENOMIC DNA]</scope>
    <source>
        <strain evidence="7 8">JCM 21142</strain>
    </source>
</reference>
<dbReference type="Gene3D" id="3.20.20.300">
    <property type="entry name" value="Glycoside hydrolase, family 3, N-terminal domain"/>
    <property type="match status" value="1"/>
</dbReference>
<accession>W7YE89</accession>
<dbReference type="PANTHER" id="PTHR30620:SF16">
    <property type="entry name" value="LYSOSOMAL BETA GLUCOSIDASE"/>
    <property type="match status" value="1"/>
</dbReference>
<evidence type="ECO:0000256" key="3">
    <source>
        <dbReference type="ARBA" id="ARBA00012744"/>
    </source>
</evidence>
<dbReference type="PANTHER" id="PTHR30620">
    <property type="entry name" value="PERIPLASMIC BETA-GLUCOSIDASE-RELATED"/>
    <property type="match status" value="1"/>
</dbReference>
<keyword evidence="6" id="KW-0326">Glycosidase</keyword>
<evidence type="ECO:0000256" key="4">
    <source>
        <dbReference type="ARBA" id="ARBA00022729"/>
    </source>
</evidence>
<keyword evidence="8" id="KW-1185">Reference proteome</keyword>
<keyword evidence="4" id="KW-0732">Signal</keyword>
<evidence type="ECO:0000256" key="6">
    <source>
        <dbReference type="ARBA" id="ARBA00023295"/>
    </source>
</evidence>
<sequence length="210" mass="24191">MQVRTMFFKFILSLLGIMVFISLTATQRNISNIYHKGWIDFNKNGLKDIYEDPSQSTEARVQDLLSQMTIEEKTCQMVTLYGYSRILQDELPTEEWKNSAWKDGIANIDEHLNSIAFRPQTYNAYSYPHSNHAEAINIIQKWFMEETRLGIPVDFTNEGTHGLCHDRATPLPAPIGMGCTWNKSLMNQAGQIIAPSIWIFGLYCVRQRYA</sequence>
<dbReference type="AlphaFoldDB" id="W7YE89"/>
<dbReference type="STRING" id="869213.GCA_000517085_00531"/>
<dbReference type="EC" id="3.2.1.21" evidence="3"/>